<keyword evidence="3" id="KW-1185">Reference proteome</keyword>
<organism evidence="2 3">
    <name type="scientific">Neolewinella lacunae</name>
    <dbReference type="NCBI Taxonomy" id="1517758"/>
    <lineage>
        <taxon>Bacteria</taxon>
        <taxon>Pseudomonadati</taxon>
        <taxon>Bacteroidota</taxon>
        <taxon>Saprospiria</taxon>
        <taxon>Saprospirales</taxon>
        <taxon>Lewinellaceae</taxon>
        <taxon>Neolewinella</taxon>
    </lineage>
</organism>
<name>A0A923T970_9BACT</name>
<evidence type="ECO:0000313" key="3">
    <source>
        <dbReference type="Proteomes" id="UP000650081"/>
    </source>
</evidence>
<evidence type="ECO:0008006" key="4">
    <source>
        <dbReference type="Google" id="ProtNLM"/>
    </source>
</evidence>
<comment type="caution">
    <text evidence="2">The sequence shown here is derived from an EMBL/GenBank/DDBJ whole genome shotgun (WGS) entry which is preliminary data.</text>
</comment>
<gene>
    <name evidence="2" type="ORF">H9S92_13875</name>
</gene>
<accession>A0A923T970</accession>
<proteinExistence type="predicted"/>
<evidence type="ECO:0000313" key="2">
    <source>
        <dbReference type="EMBL" id="MBC6995261.1"/>
    </source>
</evidence>
<reference evidence="2" key="1">
    <citation type="submission" date="2020-08" db="EMBL/GenBank/DDBJ databases">
        <title>Lewinella bacteria from marine environments.</title>
        <authorList>
            <person name="Zhong Y."/>
        </authorList>
    </citation>
    <scope>NUCLEOTIDE SEQUENCE</scope>
    <source>
        <strain evidence="2">KCTC 42187</strain>
    </source>
</reference>
<keyword evidence="1" id="KW-0732">Signal</keyword>
<feature type="chain" id="PRO_5037182144" description="DUF4397 domain-containing protein" evidence="1">
    <location>
        <begin position="20"/>
        <end position="217"/>
    </location>
</feature>
<evidence type="ECO:0000256" key="1">
    <source>
        <dbReference type="SAM" id="SignalP"/>
    </source>
</evidence>
<feature type="signal peptide" evidence="1">
    <location>
        <begin position="1"/>
        <end position="19"/>
    </location>
</feature>
<dbReference type="AlphaFoldDB" id="A0A923T970"/>
<sequence length="217" mass="23682">MRIALLCFFIPILCTCGRAPLTTEMATVVGTVRYEEPRRLLTTAFNITPADSLENAPVPTLFASPLARQPLAGPGRFQDRRTVAAPDSLRGTLPLPGNPQHPFAVAFPAVAIDSLPARHQRSAPLVFPVGKRALSEQESLVLFFEPNDHGTPHRIQLLGPTSSPTLSVPAKTLETVPAGVYQVYLVRQGLHKDSTALLRLSVQTEFFTRSAPLELWD</sequence>
<dbReference type="Proteomes" id="UP000650081">
    <property type="component" value="Unassembled WGS sequence"/>
</dbReference>
<dbReference type="EMBL" id="JACSIT010000122">
    <property type="protein sequence ID" value="MBC6995261.1"/>
    <property type="molecule type" value="Genomic_DNA"/>
</dbReference>
<protein>
    <recommendedName>
        <fullName evidence="4">DUF4397 domain-containing protein</fullName>
    </recommendedName>
</protein>
<dbReference type="RefSeq" id="WP_187467306.1">
    <property type="nucleotide sequence ID" value="NZ_JACSIT010000122.1"/>
</dbReference>